<dbReference type="Gene3D" id="3.30.2400.10">
    <property type="entry name" value="Major capsid protein gp5"/>
    <property type="match status" value="1"/>
</dbReference>
<reference evidence="3 4" key="1">
    <citation type="submission" date="2017-08" db="EMBL/GenBank/DDBJ databases">
        <title>Genome sequence of Streptomyces albireticuli NRRL B-1670.</title>
        <authorList>
            <person name="Graham D.E."/>
            <person name="Mahan K.M."/>
            <person name="Klingeman D.M."/>
            <person name="Hettich R.L."/>
            <person name="Parry R.J."/>
            <person name="Spain J.C."/>
        </authorList>
    </citation>
    <scope>NUCLEOTIDE SEQUENCE [LARGE SCALE GENOMIC DNA]</scope>
    <source>
        <strain evidence="3 4">NRRL B-1670</strain>
    </source>
</reference>
<dbReference type="Pfam" id="PF05065">
    <property type="entry name" value="Phage_capsid"/>
    <property type="match status" value="1"/>
</dbReference>
<dbReference type="InterPro" id="IPR054612">
    <property type="entry name" value="Phage_capsid-like_C"/>
</dbReference>
<evidence type="ECO:0000256" key="1">
    <source>
        <dbReference type="ARBA" id="ARBA00004328"/>
    </source>
</evidence>
<name>A0A2A2CWG4_9ACTN</name>
<gene>
    <name evidence="3" type="ORF">CK936_34300</name>
</gene>
<dbReference type="Proteomes" id="UP000218944">
    <property type="component" value="Unassembled WGS sequence"/>
</dbReference>
<dbReference type="NCBIfam" id="TIGR01554">
    <property type="entry name" value="major_cap_HK97"/>
    <property type="match status" value="1"/>
</dbReference>
<keyword evidence="4" id="KW-1185">Reference proteome</keyword>
<protein>
    <submittedName>
        <fullName evidence="3">Phage major capsid protein</fullName>
    </submittedName>
</protein>
<dbReference type="SUPFAM" id="SSF56563">
    <property type="entry name" value="Major capsid protein gp5"/>
    <property type="match status" value="1"/>
</dbReference>
<accession>A0A2A2CWG4</accession>
<sequence>MREAITTSRRTIMNTETMREQAVTHLKAAQAIFAKADEEGRDVTPGEVAEAQRLAALAKECKAQWEKGQGKDSVRGVLRSLGDAISGEPRAAKSQLHPRVKAAGGSEWGAQVMTATADHFGQYKGILASGSVPVSVPLDPEPVRTDVPVLSLRQLIPAVQNSTGRFSYLRQTTRTNNADVVAPGAKKPTSVYTLTRFDDRTRVIAHLSEPISRQDLDDAPMLRTFIDQEMRLGLELALEDEIVNGDGTGEHMTGIANVSGSQSQAFATDILTTARKAITKLEQFGYLDGAGWVVNPADWETFELTQDNEARFYYGGPVAAVNASSRRLWGVPVVTSTAVTAGTAYLADFARATRLQVRQEGLLDWSENMYDPNALGTGVGASDFERNMLRFRFEGRFGLEILRPSAIVEVDLTA</sequence>
<comment type="subcellular location">
    <subcellularLocation>
        <location evidence="1">Virion</location>
    </subcellularLocation>
</comment>
<organism evidence="3 4">
    <name type="scientific">Streptomyces albireticuli</name>
    <dbReference type="NCBI Taxonomy" id="1940"/>
    <lineage>
        <taxon>Bacteria</taxon>
        <taxon>Bacillati</taxon>
        <taxon>Actinomycetota</taxon>
        <taxon>Actinomycetes</taxon>
        <taxon>Kitasatosporales</taxon>
        <taxon>Streptomycetaceae</taxon>
        <taxon>Streptomyces</taxon>
    </lineage>
</organism>
<proteinExistence type="predicted"/>
<dbReference type="EMBL" id="NSJV01000647">
    <property type="protein sequence ID" value="PAU44558.1"/>
    <property type="molecule type" value="Genomic_DNA"/>
</dbReference>
<comment type="caution">
    <text evidence="3">The sequence shown here is derived from an EMBL/GenBank/DDBJ whole genome shotgun (WGS) entry which is preliminary data.</text>
</comment>
<evidence type="ECO:0000313" key="3">
    <source>
        <dbReference type="EMBL" id="PAU44558.1"/>
    </source>
</evidence>
<feature type="domain" description="Phage capsid-like C-terminal" evidence="2">
    <location>
        <begin position="146"/>
        <end position="408"/>
    </location>
</feature>
<dbReference type="Gene3D" id="3.30.2320.10">
    <property type="entry name" value="hypothetical protein PF0899 domain"/>
    <property type="match status" value="1"/>
</dbReference>
<evidence type="ECO:0000313" key="4">
    <source>
        <dbReference type="Proteomes" id="UP000218944"/>
    </source>
</evidence>
<evidence type="ECO:0000259" key="2">
    <source>
        <dbReference type="Pfam" id="PF05065"/>
    </source>
</evidence>
<dbReference type="InterPro" id="IPR024455">
    <property type="entry name" value="Phage_capsid"/>
</dbReference>
<dbReference type="AlphaFoldDB" id="A0A2A2CWG4"/>